<evidence type="ECO:0000256" key="5">
    <source>
        <dbReference type="SAM" id="MobiDB-lite"/>
    </source>
</evidence>
<keyword evidence="4" id="KW-0067">ATP-binding</keyword>
<dbReference type="PANTHER" id="PTHR11088">
    <property type="entry name" value="TRNA DIMETHYLALLYLTRANSFERASE"/>
    <property type="match status" value="1"/>
</dbReference>
<name>A0A8J6HKZ4_TENMO</name>
<dbReference type="AlphaFoldDB" id="A0A8J6HKZ4"/>
<evidence type="ECO:0000256" key="3">
    <source>
        <dbReference type="ARBA" id="ARBA00022741"/>
    </source>
</evidence>
<evidence type="ECO:0000256" key="4">
    <source>
        <dbReference type="ARBA" id="ARBA00022840"/>
    </source>
</evidence>
<keyword evidence="2" id="KW-0808">Transferase</keyword>
<evidence type="ECO:0000256" key="1">
    <source>
        <dbReference type="ARBA" id="ARBA00005842"/>
    </source>
</evidence>
<organism evidence="7 8">
    <name type="scientific">Tenebrio molitor</name>
    <name type="common">Yellow mealworm beetle</name>
    <dbReference type="NCBI Taxonomy" id="7067"/>
    <lineage>
        <taxon>Eukaryota</taxon>
        <taxon>Metazoa</taxon>
        <taxon>Ecdysozoa</taxon>
        <taxon>Arthropoda</taxon>
        <taxon>Hexapoda</taxon>
        <taxon>Insecta</taxon>
        <taxon>Pterygota</taxon>
        <taxon>Neoptera</taxon>
        <taxon>Endopterygota</taxon>
        <taxon>Coleoptera</taxon>
        <taxon>Polyphaga</taxon>
        <taxon>Cucujiformia</taxon>
        <taxon>Tenebrionidae</taxon>
        <taxon>Tenebrio</taxon>
    </lineage>
</organism>
<comment type="caution">
    <text evidence="7">The sequence shown here is derived from an EMBL/GenBank/DDBJ whole genome shotgun (WGS) entry which is preliminary data.</text>
</comment>
<evidence type="ECO:0000256" key="2">
    <source>
        <dbReference type="ARBA" id="ARBA00022679"/>
    </source>
</evidence>
<feature type="domain" description="C2H2-type" evidence="6">
    <location>
        <begin position="230"/>
        <end position="252"/>
    </location>
</feature>
<dbReference type="InterPro" id="IPR003604">
    <property type="entry name" value="Matrin/U1-like-C_Znf_C2H2"/>
</dbReference>
<reference evidence="7" key="1">
    <citation type="journal article" date="2020" name="J Insects Food Feed">
        <title>The yellow mealworm (Tenebrio molitor) genome: a resource for the emerging insects as food and feed industry.</title>
        <authorList>
            <person name="Eriksson T."/>
            <person name="Andere A."/>
            <person name="Kelstrup H."/>
            <person name="Emery V."/>
            <person name="Picard C."/>
        </authorList>
    </citation>
    <scope>NUCLEOTIDE SEQUENCE</scope>
    <source>
        <strain evidence="7">Stoneville</strain>
        <tissue evidence="7">Whole head</tissue>
    </source>
</reference>
<dbReference type="InterPro" id="IPR013087">
    <property type="entry name" value="Znf_C2H2_type"/>
</dbReference>
<dbReference type="GO" id="GO:0006400">
    <property type="term" value="P:tRNA modification"/>
    <property type="evidence" value="ECO:0007669"/>
    <property type="project" value="TreeGrafter"/>
</dbReference>
<dbReference type="Gene3D" id="3.40.50.300">
    <property type="entry name" value="P-loop containing nucleotide triphosphate hydrolases"/>
    <property type="match status" value="1"/>
</dbReference>
<dbReference type="PROSITE" id="PS00028">
    <property type="entry name" value="ZINC_FINGER_C2H2_1"/>
    <property type="match status" value="1"/>
</dbReference>
<evidence type="ECO:0000313" key="7">
    <source>
        <dbReference type="EMBL" id="KAH0815508.1"/>
    </source>
</evidence>
<reference evidence="7" key="2">
    <citation type="submission" date="2021-08" db="EMBL/GenBank/DDBJ databases">
        <authorList>
            <person name="Eriksson T."/>
        </authorList>
    </citation>
    <scope>NUCLEOTIDE SEQUENCE</scope>
    <source>
        <strain evidence="7">Stoneville</strain>
        <tissue evidence="7">Whole head</tissue>
    </source>
</reference>
<dbReference type="GO" id="GO:0005739">
    <property type="term" value="C:mitochondrion"/>
    <property type="evidence" value="ECO:0007669"/>
    <property type="project" value="TreeGrafter"/>
</dbReference>
<dbReference type="InterPro" id="IPR027417">
    <property type="entry name" value="P-loop_NTPase"/>
</dbReference>
<dbReference type="SUPFAM" id="SSF57667">
    <property type="entry name" value="beta-beta-alpha zinc fingers"/>
    <property type="match status" value="1"/>
</dbReference>
<keyword evidence="3" id="KW-0547">Nucleotide-binding</keyword>
<feature type="compositionally biased region" description="Low complexity" evidence="5">
    <location>
        <begin position="36"/>
        <end position="45"/>
    </location>
</feature>
<dbReference type="InterPro" id="IPR039657">
    <property type="entry name" value="Dimethylallyltransferase"/>
</dbReference>
<dbReference type="Proteomes" id="UP000719412">
    <property type="component" value="Unassembled WGS sequence"/>
</dbReference>
<protein>
    <recommendedName>
        <fullName evidence="6">C2H2-type domain-containing protein</fullName>
    </recommendedName>
</protein>
<comment type="similarity">
    <text evidence="1">Belongs to the IPP transferase family.</text>
</comment>
<dbReference type="PANTHER" id="PTHR11088:SF89">
    <property type="entry name" value="TRNA DIMETHYLALLYLTRANSFERASE"/>
    <property type="match status" value="1"/>
</dbReference>
<accession>A0A8J6HKZ4</accession>
<dbReference type="SMART" id="SM00451">
    <property type="entry name" value="ZnF_U1"/>
    <property type="match status" value="1"/>
</dbReference>
<proteinExistence type="inferred from homology"/>
<gene>
    <name evidence="7" type="ORF">GEV33_007280</name>
</gene>
<dbReference type="GO" id="GO:0005524">
    <property type="term" value="F:ATP binding"/>
    <property type="evidence" value="ECO:0007669"/>
    <property type="project" value="UniProtKB-KW"/>
</dbReference>
<feature type="region of interest" description="Disordered" evidence="5">
    <location>
        <begin position="24"/>
        <end position="45"/>
    </location>
</feature>
<dbReference type="Pfam" id="PF12874">
    <property type="entry name" value="zf-met"/>
    <property type="match status" value="1"/>
</dbReference>
<evidence type="ECO:0000313" key="8">
    <source>
        <dbReference type="Proteomes" id="UP000719412"/>
    </source>
</evidence>
<dbReference type="EMBL" id="JABDTM020023001">
    <property type="protein sequence ID" value="KAH0815508.1"/>
    <property type="molecule type" value="Genomic_DNA"/>
</dbReference>
<dbReference type="Pfam" id="PF01715">
    <property type="entry name" value="IPPT"/>
    <property type="match status" value="1"/>
</dbReference>
<dbReference type="GO" id="GO:0008270">
    <property type="term" value="F:zinc ion binding"/>
    <property type="evidence" value="ECO:0007669"/>
    <property type="project" value="InterPro"/>
</dbReference>
<dbReference type="GO" id="GO:0003676">
    <property type="term" value="F:nucleic acid binding"/>
    <property type="evidence" value="ECO:0007669"/>
    <property type="project" value="InterPro"/>
</dbReference>
<sequence>MAKRLHPNNRRKILRSLEVLRQKGKPHSKILEEQQRSQGASSSGGALRYSDAIIFSLQCDKDVLDERLNRRVDKMMEQGLVQELLNFHKMYNESRIADEGFPDYTKGVFQSIGFKEFHSYLMLSEEEKKSEKGCLELEKCLEELKMVTRRYARRQNKWTRNRFLGRRDRQVPPMYGLDVTDLDKWDQNVAQPATQIVQSFISQTDCEYQPLPMQMTTTSTANAEEDTYFCDICERVFVGSFQWSDHLKSNRHKKMIERKNKLSKREISTK</sequence>
<dbReference type="Gene3D" id="3.30.160.60">
    <property type="entry name" value="Classic Zinc Finger"/>
    <property type="match status" value="1"/>
</dbReference>
<dbReference type="GO" id="GO:0052381">
    <property type="term" value="F:tRNA dimethylallyltransferase activity"/>
    <property type="evidence" value="ECO:0007669"/>
    <property type="project" value="TreeGrafter"/>
</dbReference>
<keyword evidence="8" id="KW-1185">Reference proteome</keyword>
<evidence type="ECO:0000259" key="6">
    <source>
        <dbReference type="PROSITE" id="PS00028"/>
    </source>
</evidence>
<dbReference type="InterPro" id="IPR036236">
    <property type="entry name" value="Znf_C2H2_sf"/>
</dbReference>